<accession>A0A917K1Z6</accession>
<feature type="domain" description="Transcriptional regulator LacI/GalR-like sensor" evidence="4">
    <location>
        <begin position="110"/>
        <end position="271"/>
    </location>
</feature>
<dbReference type="EMBL" id="BMOY01000004">
    <property type="protein sequence ID" value="GGI97791.1"/>
    <property type="molecule type" value="Genomic_DNA"/>
</dbReference>
<dbReference type="SUPFAM" id="SSF53822">
    <property type="entry name" value="Periplasmic binding protein-like I"/>
    <property type="match status" value="1"/>
</dbReference>
<reference evidence="5" key="1">
    <citation type="journal article" date="2014" name="Int. J. Syst. Evol. Microbiol.">
        <title>Complete genome sequence of Corynebacterium casei LMG S-19264T (=DSM 44701T), isolated from a smear-ripened cheese.</title>
        <authorList>
            <consortium name="US DOE Joint Genome Institute (JGI-PGF)"/>
            <person name="Walter F."/>
            <person name="Albersmeier A."/>
            <person name="Kalinowski J."/>
            <person name="Ruckert C."/>
        </authorList>
    </citation>
    <scope>NUCLEOTIDE SEQUENCE</scope>
    <source>
        <strain evidence="5">JCM 18487</strain>
    </source>
</reference>
<proteinExistence type="predicted"/>
<name>A0A917K1Z6_9BACL</name>
<evidence type="ECO:0000256" key="1">
    <source>
        <dbReference type="ARBA" id="ARBA00023015"/>
    </source>
</evidence>
<dbReference type="RefSeq" id="WP_229776254.1">
    <property type="nucleotide sequence ID" value="NZ_BMOY01000004.1"/>
</dbReference>
<keyword evidence="3" id="KW-0804">Transcription</keyword>
<keyword evidence="2" id="KW-0238">DNA-binding</keyword>
<evidence type="ECO:0000259" key="4">
    <source>
        <dbReference type="Pfam" id="PF13377"/>
    </source>
</evidence>
<dbReference type="PANTHER" id="PTHR30146">
    <property type="entry name" value="LACI-RELATED TRANSCRIPTIONAL REPRESSOR"/>
    <property type="match status" value="1"/>
</dbReference>
<gene>
    <name evidence="5" type="ORF">GCM10010885_04340</name>
</gene>
<dbReference type="CDD" id="cd06267">
    <property type="entry name" value="PBP1_LacI_sugar_binding-like"/>
    <property type="match status" value="1"/>
</dbReference>
<sequence length="281" mass="30749">MFYEVDEDGNLTHPFFQEVLYGFKRVAAAEGYDVLLFTNTPGRALVQSYEHRARARGVDGVALMGVRRTSPDLEALAASRIPCMSVDLDLLGPRAGYVSSTNVEGAVQAVEYLIAMQHRNIAFIGDRFATKPGHDRLIGYQQTLQRHGLAFRPEWVCNGDFSEDSGYESARRLLAEYTEITAIFCAGDMMAIGAMRAIAERGLAVGEDISVIGYDDLPVAAATQPPLTTVRQERRKLGEMAAQALIQMIQDPYAVPPVLQIPTELVVRQSVAVCRKAPVGG</sequence>
<dbReference type="Proteomes" id="UP000637695">
    <property type="component" value="Unassembled WGS sequence"/>
</dbReference>
<dbReference type="PANTHER" id="PTHR30146:SF120">
    <property type="entry name" value="ALANINE RACEMASE"/>
    <property type="match status" value="1"/>
</dbReference>
<evidence type="ECO:0000256" key="3">
    <source>
        <dbReference type="ARBA" id="ARBA00023163"/>
    </source>
</evidence>
<comment type="caution">
    <text evidence="5">The sequence shown here is derived from an EMBL/GenBank/DDBJ whole genome shotgun (WGS) entry which is preliminary data.</text>
</comment>
<dbReference type="GO" id="GO:0000976">
    <property type="term" value="F:transcription cis-regulatory region binding"/>
    <property type="evidence" value="ECO:0007669"/>
    <property type="project" value="TreeGrafter"/>
</dbReference>
<dbReference type="Gene3D" id="3.40.50.2300">
    <property type="match status" value="2"/>
</dbReference>
<protein>
    <submittedName>
        <fullName evidence="5">LacI family transcriptional regulator</fullName>
    </submittedName>
</protein>
<dbReference type="Pfam" id="PF13377">
    <property type="entry name" value="Peripla_BP_3"/>
    <property type="match status" value="1"/>
</dbReference>
<keyword evidence="1" id="KW-0805">Transcription regulation</keyword>
<organism evidence="5 6">
    <name type="scientific">Alicyclobacillus cellulosilyticus</name>
    <dbReference type="NCBI Taxonomy" id="1003997"/>
    <lineage>
        <taxon>Bacteria</taxon>
        <taxon>Bacillati</taxon>
        <taxon>Bacillota</taxon>
        <taxon>Bacilli</taxon>
        <taxon>Bacillales</taxon>
        <taxon>Alicyclobacillaceae</taxon>
        <taxon>Alicyclobacillus</taxon>
    </lineage>
</organism>
<evidence type="ECO:0000256" key="2">
    <source>
        <dbReference type="ARBA" id="ARBA00023125"/>
    </source>
</evidence>
<evidence type="ECO:0000313" key="6">
    <source>
        <dbReference type="Proteomes" id="UP000637695"/>
    </source>
</evidence>
<dbReference type="AlphaFoldDB" id="A0A917K1Z6"/>
<evidence type="ECO:0000313" key="5">
    <source>
        <dbReference type="EMBL" id="GGI97791.1"/>
    </source>
</evidence>
<reference evidence="5" key="2">
    <citation type="submission" date="2020-09" db="EMBL/GenBank/DDBJ databases">
        <authorList>
            <person name="Sun Q."/>
            <person name="Ohkuma M."/>
        </authorList>
    </citation>
    <scope>NUCLEOTIDE SEQUENCE</scope>
    <source>
        <strain evidence="5">JCM 18487</strain>
    </source>
</reference>
<keyword evidence="6" id="KW-1185">Reference proteome</keyword>
<dbReference type="InterPro" id="IPR028082">
    <property type="entry name" value="Peripla_BP_I"/>
</dbReference>
<dbReference type="InterPro" id="IPR046335">
    <property type="entry name" value="LacI/GalR-like_sensor"/>
</dbReference>
<dbReference type="GO" id="GO:0003700">
    <property type="term" value="F:DNA-binding transcription factor activity"/>
    <property type="evidence" value="ECO:0007669"/>
    <property type="project" value="TreeGrafter"/>
</dbReference>